<evidence type="ECO:0000313" key="4">
    <source>
        <dbReference type="Proteomes" id="UP001314262"/>
    </source>
</evidence>
<protein>
    <submittedName>
        <fullName evidence="3">Conserved membrane protein</fullName>
    </submittedName>
    <submittedName>
        <fullName evidence="2">Uncharacterized membrane protein YczE (YczE)</fullName>
    </submittedName>
</protein>
<feature type="transmembrane region" description="Helical" evidence="1">
    <location>
        <begin position="16"/>
        <end position="39"/>
    </location>
</feature>
<dbReference type="EMBL" id="DF968085">
    <property type="protein sequence ID" value="GAP04741.1"/>
    <property type="molecule type" value="Genomic_DNA"/>
</dbReference>
<organism evidence="3">
    <name type="scientific">Fructobacillus tropaeoli</name>
    <dbReference type="NCBI Taxonomy" id="709323"/>
    <lineage>
        <taxon>Bacteria</taxon>
        <taxon>Bacillati</taxon>
        <taxon>Bacillota</taxon>
        <taxon>Bacilli</taxon>
        <taxon>Lactobacillales</taxon>
        <taxon>Lactobacillaceae</taxon>
        <taxon>Fructobacillus</taxon>
    </lineage>
</organism>
<dbReference type="Proteomes" id="UP001314262">
    <property type="component" value="Unassembled WGS sequence"/>
</dbReference>
<dbReference type="EMBL" id="CAUZLT010000006">
    <property type="protein sequence ID" value="CAK1252659.1"/>
    <property type="molecule type" value="Genomic_DNA"/>
</dbReference>
<sequence length="236" mass="26131">MYHRDGRYFELSWRQIYFYFLLSLTLDALGNGLSVATNLGSAPWTAGAANLAHVTGVPISIYLAATTVLVAIANIFLAKKFVLKRFLGNITFGLLFSFLAGFFNTIFVQMGVRTVPLWLRIPLDLFGVAVVGVAISVYQRVNFILHPIDDMTNILRFSYFRGSAPKAQISNFIFAIGISLACWAYSGSIVSINIGTAVSFFLQGQIIAWSDNLVFPHLVHGNMDLTHKDIPVQNKD</sequence>
<feature type="transmembrane region" description="Helical" evidence="1">
    <location>
        <begin position="117"/>
        <end position="138"/>
    </location>
</feature>
<evidence type="ECO:0000313" key="2">
    <source>
        <dbReference type="EMBL" id="CAK1252659.1"/>
    </source>
</evidence>
<keyword evidence="1" id="KW-1133">Transmembrane helix</keyword>
<dbReference type="RefSeq" id="WP_059394093.1">
    <property type="nucleotide sequence ID" value="NZ_BOJU01000006.1"/>
</dbReference>
<feature type="transmembrane region" description="Helical" evidence="1">
    <location>
        <begin position="90"/>
        <end position="111"/>
    </location>
</feature>
<reference evidence="3" key="1">
    <citation type="journal article" date="2015" name="BMC Genomics">
        <title>Comparative genomics of Fructobacillus spp. and Leuconostoc spp. reveals niche-specific evolution of Fructobacillus spp.</title>
        <authorList>
            <person name="Endo A."/>
            <person name="Tanizawa Y."/>
            <person name="Tanaka N."/>
            <person name="Maeno S."/>
            <person name="Kumar H."/>
            <person name="Shiwa Y."/>
            <person name="Okada S."/>
            <person name="Yoshikawa H."/>
            <person name="Dicks L."/>
            <person name="Nakagawa J."/>
            <person name="Arita M."/>
        </authorList>
    </citation>
    <scope>NUCLEOTIDE SEQUENCE [LARGE SCALE GENOMIC DNA]</scope>
    <source>
        <strain evidence="3">F214-1</strain>
    </source>
</reference>
<reference evidence="2 4" key="2">
    <citation type="submission" date="2023-10" db="EMBL/GenBank/DDBJ databases">
        <authorList>
            <person name="Botero Cardona J."/>
        </authorList>
    </citation>
    <scope>NUCLEOTIDE SEQUENCE [LARGE SCALE GENOMIC DNA]</scope>
    <source>
        <strain evidence="2 4">R-53137</strain>
    </source>
</reference>
<dbReference type="Proteomes" id="UP000064514">
    <property type="component" value="Unassembled WGS sequence"/>
</dbReference>
<keyword evidence="1" id="KW-0812">Transmembrane</keyword>
<keyword evidence="1" id="KW-0472">Membrane</keyword>
<feature type="transmembrane region" description="Helical" evidence="1">
    <location>
        <begin position="59"/>
        <end position="78"/>
    </location>
</feature>
<feature type="transmembrane region" description="Helical" evidence="1">
    <location>
        <begin position="169"/>
        <end position="186"/>
    </location>
</feature>
<proteinExistence type="predicted"/>
<keyword evidence="4" id="KW-1185">Reference proteome</keyword>
<dbReference type="STRING" id="709323.GCA_001047135_01305"/>
<evidence type="ECO:0000313" key="3">
    <source>
        <dbReference type="EMBL" id="GAP04741.1"/>
    </source>
</evidence>
<dbReference type="InterPro" id="IPR038750">
    <property type="entry name" value="YczE/YyaS-like"/>
</dbReference>
<gene>
    <name evidence="3" type="primary">map</name>
    <name evidence="3" type="ORF">FTRO_0080110</name>
    <name evidence="2" type="ORF">R53137_KAKDMLNK_01425</name>
</gene>
<evidence type="ECO:0000256" key="1">
    <source>
        <dbReference type="SAM" id="Phobius"/>
    </source>
</evidence>
<accession>A0A3F3H0X8</accession>
<dbReference type="Pfam" id="PF19700">
    <property type="entry name" value="DUF6198"/>
    <property type="match status" value="1"/>
</dbReference>
<name>A0A3F3H0X8_9LACO</name>
<dbReference type="AlphaFoldDB" id="A0A3F3H0X8"/>